<comment type="caution">
    <text evidence="2">The sequence shown here is derived from an EMBL/GenBank/DDBJ whole genome shotgun (WGS) entry which is preliminary data.</text>
</comment>
<sequence>MAPPMGTYLCPTLTHGHNRSMNRLLEQELLIDAKYCRFEGMMALVVKDEKELNVKVRAIGEHENKVHNYQWPADDVFAHLETQFKFTQAKEQIRNAIPIFASLQSLQSGNLQTSMAMQSQMRTETIVDTFVPHHSIKPEPSCSLPNSQQNSAGANNLVVIVQAPPLVDFCTLFCSNEANQASMSISTISVILMILKLSRYQCGYVFCCDVVVTGLSKDSLPYLVSNGVCQFNTYEFQINKDDLPPTTRDDLKRTQDYDIETSDGAEEEGTADLDLLPHL</sequence>
<evidence type="ECO:0000313" key="3">
    <source>
        <dbReference type="Proteomes" id="UP001396334"/>
    </source>
</evidence>
<accession>A0ABR2PCI9</accession>
<protein>
    <submittedName>
        <fullName evidence="2">Uncharacterized protein</fullName>
    </submittedName>
</protein>
<organism evidence="2 3">
    <name type="scientific">Hibiscus sabdariffa</name>
    <name type="common">roselle</name>
    <dbReference type="NCBI Taxonomy" id="183260"/>
    <lineage>
        <taxon>Eukaryota</taxon>
        <taxon>Viridiplantae</taxon>
        <taxon>Streptophyta</taxon>
        <taxon>Embryophyta</taxon>
        <taxon>Tracheophyta</taxon>
        <taxon>Spermatophyta</taxon>
        <taxon>Magnoliopsida</taxon>
        <taxon>eudicotyledons</taxon>
        <taxon>Gunneridae</taxon>
        <taxon>Pentapetalae</taxon>
        <taxon>rosids</taxon>
        <taxon>malvids</taxon>
        <taxon>Malvales</taxon>
        <taxon>Malvaceae</taxon>
        <taxon>Malvoideae</taxon>
        <taxon>Hibiscus</taxon>
    </lineage>
</organism>
<dbReference type="Proteomes" id="UP001396334">
    <property type="component" value="Unassembled WGS sequence"/>
</dbReference>
<feature type="region of interest" description="Disordered" evidence="1">
    <location>
        <begin position="245"/>
        <end position="271"/>
    </location>
</feature>
<evidence type="ECO:0000256" key="1">
    <source>
        <dbReference type="SAM" id="MobiDB-lite"/>
    </source>
</evidence>
<dbReference type="EMBL" id="JBBPBN010000065">
    <property type="protein sequence ID" value="KAK8986165.1"/>
    <property type="molecule type" value="Genomic_DNA"/>
</dbReference>
<name>A0ABR2PCI9_9ROSI</name>
<keyword evidence="3" id="KW-1185">Reference proteome</keyword>
<reference evidence="2 3" key="1">
    <citation type="journal article" date="2024" name="G3 (Bethesda)">
        <title>Genome assembly of Hibiscus sabdariffa L. provides insights into metabolisms of medicinal natural products.</title>
        <authorList>
            <person name="Kim T."/>
        </authorList>
    </citation>
    <scope>NUCLEOTIDE SEQUENCE [LARGE SCALE GENOMIC DNA]</scope>
    <source>
        <strain evidence="2">TK-2024</strain>
        <tissue evidence="2">Old leaves</tissue>
    </source>
</reference>
<evidence type="ECO:0000313" key="2">
    <source>
        <dbReference type="EMBL" id="KAK8986165.1"/>
    </source>
</evidence>
<proteinExistence type="predicted"/>
<feature type="compositionally biased region" description="Acidic residues" evidence="1">
    <location>
        <begin position="257"/>
        <end position="271"/>
    </location>
</feature>
<gene>
    <name evidence="2" type="ORF">V6N11_082443</name>
</gene>
<feature type="compositionally biased region" description="Basic and acidic residues" evidence="1">
    <location>
        <begin position="245"/>
        <end position="256"/>
    </location>
</feature>